<organism evidence="2 3">
    <name type="scientific">Metabacillus litoralis</name>
    <dbReference type="NCBI Taxonomy" id="152268"/>
    <lineage>
        <taxon>Bacteria</taxon>
        <taxon>Bacillati</taxon>
        <taxon>Bacillota</taxon>
        <taxon>Bacilli</taxon>
        <taxon>Bacillales</taxon>
        <taxon>Bacillaceae</taxon>
        <taxon>Metabacillus</taxon>
    </lineage>
</organism>
<keyword evidence="1" id="KW-0472">Membrane</keyword>
<accession>A0A5C6W6D6</accession>
<keyword evidence="3" id="KW-1185">Reference proteome</keyword>
<keyword evidence="1" id="KW-0812">Transmembrane</keyword>
<keyword evidence="1" id="KW-1133">Transmembrane helix</keyword>
<evidence type="ECO:0000313" key="2">
    <source>
        <dbReference type="EMBL" id="TXC92893.1"/>
    </source>
</evidence>
<dbReference type="RefSeq" id="WP_146945755.1">
    <property type="nucleotide sequence ID" value="NZ_VOQF01000001.1"/>
</dbReference>
<name>A0A5C6W6D6_9BACI</name>
<dbReference type="EMBL" id="VOQF01000001">
    <property type="protein sequence ID" value="TXC92893.1"/>
    <property type="molecule type" value="Genomic_DNA"/>
</dbReference>
<comment type="caution">
    <text evidence="2">The sequence shown here is derived from an EMBL/GenBank/DDBJ whole genome shotgun (WGS) entry which is preliminary data.</text>
</comment>
<reference evidence="2 3" key="1">
    <citation type="journal article" date="2005" name="Int. J. Syst. Evol. Microbiol.">
        <title>Bacillus litoralis sp. nov., isolated from a tidal flat of the Yellow Sea in Korea.</title>
        <authorList>
            <person name="Yoon J.H."/>
            <person name="Oh T.K."/>
        </authorList>
    </citation>
    <scope>NUCLEOTIDE SEQUENCE [LARGE SCALE GENOMIC DNA]</scope>
    <source>
        <strain evidence="2 3">SW-211</strain>
    </source>
</reference>
<gene>
    <name evidence="2" type="ORF">FS935_01490</name>
</gene>
<sequence length="59" mass="6572">MGIGRLLLIAILAGLYSGVLDEFQYHYGINAILSNVILALLLFVTAYFLTKWGRESKPN</sequence>
<dbReference type="Proteomes" id="UP000321363">
    <property type="component" value="Unassembled WGS sequence"/>
</dbReference>
<feature type="transmembrane region" description="Helical" evidence="1">
    <location>
        <begin position="27"/>
        <end position="49"/>
    </location>
</feature>
<protein>
    <submittedName>
        <fullName evidence="2">Uncharacterized protein</fullName>
    </submittedName>
</protein>
<evidence type="ECO:0000313" key="3">
    <source>
        <dbReference type="Proteomes" id="UP000321363"/>
    </source>
</evidence>
<dbReference type="AlphaFoldDB" id="A0A5C6W6D6"/>
<evidence type="ECO:0000256" key="1">
    <source>
        <dbReference type="SAM" id="Phobius"/>
    </source>
</evidence>
<proteinExistence type="predicted"/>